<proteinExistence type="inferred from homology"/>
<feature type="compositionally biased region" description="Basic residues" evidence="6">
    <location>
        <begin position="1"/>
        <end position="16"/>
    </location>
</feature>
<dbReference type="InterPro" id="IPR044957">
    <property type="entry name" value="Ribosomal_bL32_bact"/>
</dbReference>
<evidence type="ECO:0000256" key="2">
    <source>
        <dbReference type="ARBA" id="ARBA00022980"/>
    </source>
</evidence>
<dbReference type="HAMAP" id="MF_00340">
    <property type="entry name" value="Ribosomal_bL32"/>
    <property type="match status" value="1"/>
</dbReference>
<comment type="similarity">
    <text evidence="1 5">Belongs to the bacterial ribosomal protein bL32 family.</text>
</comment>
<reference evidence="7 8" key="1">
    <citation type="journal article" date="2016" name="Nat. Commun.">
        <title>Thousands of microbial genomes shed light on interconnected biogeochemical processes in an aquifer system.</title>
        <authorList>
            <person name="Anantharaman K."/>
            <person name="Brown C.T."/>
            <person name="Hug L.A."/>
            <person name="Sharon I."/>
            <person name="Castelle C.J."/>
            <person name="Probst A.J."/>
            <person name="Thomas B.C."/>
            <person name="Singh A."/>
            <person name="Wilkins M.J."/>
            <person name="Karaoz U."/>
            <person name="Brodie E.L."/>
            <person name="Williams K.H."/>
            <person name="Hubbard S.S."/>
            <person name="Banfield J.F."/>
        </authorList>
    </citation>
    <scope>NUCLEOTIDE SEQUENCE [LARGE SCALE GENOMIC DNA]</scope>
</reference>
<accession>A0A1G2H827</accession>
<name>A0A1G2H827_9BACT</name>
<dbReference type="Pfam" id="PF01783">
    <property type="entry name" value="Ribosomal_L32p"/>
    <property type="match status" value="1"/>
</dbReference>
<evidence type="ECO:0000256" key="1">
    <source>
        <dbReference type="ARBA" id="ARBA00008560"/>
    </source>
</evidence>
<dbReference type="STRING" id="1802158.A2827_03150"/>
<keyword evidence="3 5" id="KW-0687">Ribonucleoprotein</keyword>
<dbReference type="EMBL" id="MHOD01000002">
    <property type="protein sequence ID" value="OGZ58626.1"/>
    <property type="molecule type" value="Genomic_DNA"/>
</dbReference>
<evidence type="ECO:0000256" key="6">
    <source>
        <dbReference type="SAM" id="MobiDB-lite"/>
    </source>
</evidence>
<feature type="compositionally biased region" description="Basic and acidic residues" evidence="6">
    <location>
        <begin position="63"/>
        <end position="80"/>
    </location>
</feature>
<organism evidence="7 8">
    <name type="scientific">Candidatus Spechtbacteria bacterium RIFCSPHIGHO2_01_FULL_43_30</name>
    <dbReference type="NCBI Taxonomy" id="1802158"/>
    <lineage>
        <taxon>Bacteria</taxon>
        <taxon>Candidatus Spechtiibacteriota</taxon>
    </lineage>
</organism>
<dbReference type="NCBIfam" id="TIGR01031">
    <property type="entry name" value="rpmF_bact"/>
    <property type="match status" value="1"/>
</dbReference>
<dbReference type="PANTHER" id="PTHR35534">
    <property type="entry name" value="50S RIBOSOMAL PROTEIN L32"/>
    <property type="match status" value="1"/>
</dbReference>
<dbReference type="GO" id="GO:0006412">
    <property type="term" value="P:translation"/>
    <property type="evidence" value="ECO:0007669"/>
    <property type="project" value="UniProtKB-UniRule"/>
</dbReference>
<protein>
    <recommendedName>
        <fullName evidence="4 5">Large ribosomal subunit protein bL32</fullName>
    </recommendedName>
</protein>
<dbReference type="InterPro" id="IPR002677">
    <property type="entry name" value="Ribosomal_bL32"/>
</dbReference>
<keyword evidence="2 5" id="KW-0689">Ribosomal protein</keyword>
<evidence type="ECO:0000256" key="4">
    <source>
        <dbReference type="ARBA" id="ARBA00035178"/>
    </source>
</evidence>
<dbReference type="SUPFAM" id="SSF57829">
    <property type="entry name" value="Zn-binding ribosomal proteins"/>
    <property type="match status" value="1"/>
</dbReference>
<dbReference type="Proteomes" id="UP000177932">
    <property type="component" value="Unassembled WGS sequence"/>
</dbReference>
<evidence type="ECO:0000313" key="7">
    <source>
        <dbReference type="EMBL" id="OGZ58626.1"/>
    </source>
</evidence>
<dbReference type="InterPro" id="IPR011332">
    <property type="entry name" value="Ribosomal_zn-bd"/>
</dbReference>
<dbReference type="AlphaFoldDB" id="A0A1G2H827"/>
<dbReference type="Gene3D" id="1.20.5.640">
    <property type="entry name" value="Single helix bin"/>
    <property type="match status" value="1"/>
</dbReference>
<feature type="region of interest" description="Disordered" evidence="6">
    <location>
        <begin position="63"/>
        <end position="94"/>
    </location>
</feature>
<evidence type="ECO:0000313" key="8">
    <source>
        <dbReference type="Proteomes" id="UP000177932"/>
    </source>
</evidence>
<comment type="caution">
    <text evidence="7">The sequence shown here is derived from an EMBL/GenBank/DDBJ whole genome shotgun (WGS) entry which is preliminary data.</text>
</comment>
<evidence type="ECO:0000256" key="3">
    <source>
        <dbReference type="ARBA" id="ARBA00023274"/>
    </source>
</evidence>
<dbReference type="GO" id="GO:0015934">
    <property type="term" value="C:large ribosomal subunit"/>
    <property type="evidence" value="ECO:0007669"/>
    <property type="project" value="InterPro"/>
</dbReference>
<dbReference type="PANTHER" id="PTHR35534:SF1">
    <property type="entry name" value="LARGE RIBOSOMAL SUBUNIT PROTEIN BL32"/>
    <property type="match status" value="1"/>
</dbReference>
<sequence>MPVPKQRKTKSRQGNRRSHDALKRIVVFRCEKCGNAILPHRICVNCGTYKKREVVNVFAKLDKKEKKKREKEQAAYEKEQGQGGASGMEELSKK</sequence>
<gene>
    <name evidence="5" type="primary">rpmF</name>
    <name evidence="7" type="ORF">A2827_03150</name>
</gene>
<dbReference type="GO" id="GO:0003735">
    <property type="term" value="F:structural constituent of ribosome"/>
    <property type="evidence" value="ECO:0007669"/>
    <property type="project" value="InterPro"/>
</dbReference>
<feature type="region of interest" description="Disordered" evidence="6">
    <location>
        <begin position="1"/>
        <end position="20"/>
    </location>
</feature>
<evidence type="ECO:0000256" key="5">
    <source>
        <dbReference type="HAMAP-Rule" id="MF_00340"/>
    </source>
</evidence>